<dbReference type="Pfam" id="PF11528">
    <property type="entry name" value="DUF3224"/>
    <property type="match status" value="1"/>
</dbReference>
<reference evidence="1" key="2">
    <citation type="submission" date="2023-06" db="EMBL/GenBank/DDBJ databases">
        <authorList>
            <person name="Kobayashi Y."/>
            <person name="Kayamori A."/>
            <person name="Aoki K."/>
            <person name="Shiwa Y."/>
            <person name="Fujita N."/>
            <person name="Sugita T."/>
            <person name="Iwasaki W."/>
            <person name="Tanaka N."/>
            <person name="Takashima M."/>
        </authorList>
    </citation>
    <scope>NUCLEOTIDE SEQUENCE</scope>
    <source>
        <strain evidence="1">HIS016</strain>
    </source>
</reference>
<dbReference type="EMBL" id="BTCM01000009">
    <property type="protein sequence ID" value="GMK59912.1"/>
    <property type="molecule type" value="Genomic_DNA"/>
</dbReference>
<comment type="caution">
    <text evidence="1">The sequence shown here is derived from an EMBL/GenBank/DDBJ whole genome shotgun (WGS) entry which is preliminary data.</text>
</comment>
<keyword evidence="2" id="KW-1185">Reference proteome</keyword>
<evidence type="ECO:0000313" key="1">
    <source>
        <dbReference type="EMBL" id="GMK59912.1"/>
    </source>
</evidence>
<evidence type="ECO:0008006" key="3">
    <source>
        <dbReference type="Google" id="ProtNLM"/>
    </source>
</evidence>
<evidence type="ECO:0000313" key="2">
    <source>
        <dbReference type="Proteomes" id="UP001222932"/>
    </source>
</evidence>
<name>A0AAD3TZZ1_9TREE</name>
<gene>
    <name evidence="1" type="ORF">CspeluHIS016_0901290</name>
</gene>
<dbReference type="AlphaFoldDB" id="A0AAD3TZZ1"/>
<reference evidence="1" key="1">
    <citation type="journal article" date="2023" name="BMC Genomics">
        <title>Chromosome-level genome assemblies of Cutaneotrichosporon spp. (Trichosporonales, Basidiomycota) reveal imbalanced evolution between nucleotide sequences and chromosome synteny.</title>
        <authorList>
            <person name="Kobayashi Y."/>
            <person name="Kayamori A."/>
            <person name="Aoki K."/>
            <person name="Shiwa Y."/>
            <person name="Matsutani M."/>
            <person name="Fujita N."/>
            <person name="Sugita T."/>
            <person name="Iwasaki W."/>
            <person name="Tanaka N."/>
            <person name="Takashima M."/>
        </authorList>
    </citation>
    <scope>NUCLEOTIDE SEQUENCE</scope>
    <source>
        <strain evidence="1">HIS016</strain>
    </source>
</reference>
<sequence length="138" mass="14661">MPSYKVSFTTDTWTEDKEVLGDLTLSRVRTERTLSGCVEGKALAMYIMVYFGPPGEDPRCPAAKASFDGEMIIHGSIDGKSGSFALRATGLYTGGVETSWTVVEGSGTGELQAIKGTGAYSIPPNHSCPTDAVLDVEF</sequence>
<dbReference type="InterPro" id="IPR021607">
    <property type="entry name" value="DUF3224"/>
</dbReference>
<protein>
    <recommendedName>
        <fullName evidence="3">DUF3224 domain-containing protein</fullName>
    </recommendedName>
</protein>
<dbReference type="Gene3D" id="2.40.350.10">
    <property type="entry name" value="SO1590-like"/>
    <property type="match status" value="1"/>
</dbReference>
<proteinExistence type="predicted"/>
<organism evidence="1 2">
    <name type="scientific">Cutaneotrichosporon spelunceum</name>
    <dbReference type="NCBI Taxonomy" id="1672016"/>
    <lineage>
        <taxon>Eukaryota</taxon>
        <taxon>Fungi</taxon>
        <taxon>Dikarya</taxon>
        <taxon>Basidiomycota</taxon>
        <taxon>Agaricomycotina</taxon>
        <taxon>Tremellomycetes</taxon>
        <taxon>Trichosporonales</taxon>
        <taxon>Trichosporonaceae</taxon>
        <taxon>Cutaneotrichosporon</taxon>
    </lineage>
</organism>
<dbReference type="Proteomes" id="UP001222932">
    <property type="component" value="Unassembled WGS sequence"/>
</dbReference>
<dbReference type="InterPro" id="IPR023159">
    <property type="entry name" value="SO1590-like_sf"/>
</dbReference>
<accession>A0AAD3TZZ1</accession>
<dbReference type="SUPFAM" id="SSF159238">
    <property type="entry name" value="SO1590-like"/>
    <property type="match status" value="1"/>
</dbReference>